<dbReference type="AlphaFoldDB" id="A0A2R6XFK7"/>
<gene>
    <name evidence="1" type="ORF">MARPO_0017s0013</name>
</gene>
<sequence>MLSSHAESKSYKRYAVARLPPARVLKFLVILETFFYLPPSSQDRYCSVSRSMIFT</sequence>
<reference evidence="2" key="1">
    <citation type="journal article" date="2017" name="Cell">
        <title>Insights into land plant evolution garnered from the Marchantia polymorpha genome.</title>
        <authorList>
            <person name="Bowman J.L."/>
            <person name="Kohchi T."/>
            <person name="Yamato K.T."/>
            <person name="Jenkins J."/>
            <person name="Shu S."/>
            <person name="Ishizaki K."/>
            <person name="Yamaoka S."/>
            <person name="Nishihama R."/>
            <person name="Nakamura Y."/>
            <person name="Berger F."/>
            <person name="Adam C."/>
            <person name="Aki S.S."/>
            <person name="Althoff F."/>
            <person name="Araki T."/>
            <person name="Arteaga-Vazquez M.A."/>
            <person name="Balasubrmanian S."/>
            <person name="Barry K."/>
            <person name="Bauer D."/>
            <person name="Boehm C.R."/>
            <person name="Briginshaw L."/>
            <person name="Caballero-Perez J."/>
            <person name="Catarino B."/>
            <person name="Chen F."/>
            <person name="Chiyoda S."/>
            <person name="Chovatia M."/>
            <person name="Davies K.M."/>
            <person name="Delmans M."/>
            <person name="Demura T."/>
            <person name="Dierschke T."/>
            <person name="Dolan L."/>
            <person name="Dorantes-Acosta A.E."/>
            <person name="Eklund D.M."/>
            <person name="Florent S.N."/>
            <person name="Flores-Sandoval E."/>
            <person name="Fujiyama A."/>
            <person name="Fukuzawa H."/>
            <person name="Galik B."/>
            <person name="Grimanelli D."/>
            <person name="Grimwood J."/>
            <person name="Grossniklaus U."/>
            <person name="Hamada T."/>
            <person name="Haseloff J."/>
            <person name="Hetherington A.J."/>
            <person name="Higo A."/>
            <person name="Hirakawa Y."/>
            <person name="Hundley H.N."/>
            <person name="Ikeda Y."/>
            <person name="Inoue K."/>
            <person name="Inoue S.I."/>
            <person name="Ishida S."/>
            <person name="Jia Q."/>
            <person name="Kakita M."/>
            <person name="Kanazawa T."/>
            <person name="Kawai Y."/>
            <person name="Kawashima T."/>
            <person name="Kennedy M."/>
            <person name="Kinose K."/>
            <person name="Kinoshita T."/>
            <person name="Kohara Y."/>
            <person name="Koide E."/>
            <person name="Komatsu K."/>
            <person name="Kopischke S."/>
            <person name="Kubo M."/>
            <person name="Kyozuka J."/>
            <person name="Lagercrantz U."/>
            <person name="Lin S.S."/>
            <person name="Lindquist E."/>
            <person name="Lipzen A.M."/>
            <person name="Lu C.W."/>
            <person name="De Luna E."/>
            <person name="Martienssen R.A."/>
            <person name="Minamino N."/>
            <person name="Mizutani M."/>
            <person name="Mizutani M."/>
            <person name="Mochizuki N."/>
            <person name="Monte I."/>
            <person name="Mosher R."/>
            <person name="Nagasaki H."/>
            <person name="Nakagami H."/>
            <person name="Naramoto S."/>
            <person name="Nishitani K."/>
            <person name="Ohtani M."/>
            <person name="Okamoto T."/>
            <person name="Okumura M."/>
            <person name="Phillips J."/>
            <person name="Pollak B."/>
            <person name="Reinders A."/>
            <person name="Rovekamp M."/>
            <person name="Sano R."/>
            <person name="Sawa S."/>
            <person name="Schmid M.W."/>
            <person name="Shirakawa M."/>
            <person name="Solano R."/>
            <person name="Spunde A."/>
            <person name="Suetsugu N."/>
            <person name="Sugano S."/>
            <person name="Sugiyama A."/>
            <person name="Sun R."/>
            <person name="Suzuki Y."/>
            <person name="Takenaka M."/>
            <person name="Takezawa D."/>
            <person name="Tomogane H."/>
            <person name="Tsuzuki M."/>
            <person name="Ueda T."/>
            <person name="Umeda M."/>
            <person name="Ward J.M."/>
            <person name="Watanabe Y."/>
            <person name="Yazaki K."/>
            <person name="Yokoyama R."/>
            <person name="Yoshitake Y."/>
            <person name="Yotsui I."/>
            <person name="Zachgo S."/>
            <person name="Schmutz J."/>
        </authorList>
    </citation>
    <scope>NUCLEOTIDE SEQUENCE [LARGE SCALE GENOMIC DNA]</scope>
    <source>
        <strain evidence="2">Tak-1</strain>
    </source>
</reference>
<dbReference type="Proteomes" id="UP000244005">
    <property type="component" value="Unassembled WGS sequence"/>
</dbReference>
<accession>A0A2R6XFK7</accession>
<protein>
    <submittedName>
        <fullName evidence="1">Uncharacterized protein</fullName>
    </submittedName>
</protein>
<keyword evidence="2" id="KW-1185">Reference proteome</keyword>
<dbReference type="EMBL" id="KZ772689">
    <property type="protein sequence ID" value="PTQ44888.1"/>
    <property type="molecule type" value="Genomic_DNA"/>
</dbReference>
<organism evidence="1 2">
    <name type="scientific">Marchantia polymorpha</name>
    <name type="common">Common liverwort</name>
    <name type="synonym">Marchantia aquatica</name>
    <dbReference type="NCBI Taxonomy" id="3197"/>
    <lineage>
        <taxon>Eukaryota</taxon>
        <taxon>Viridiplantae</taxon>
        <taxon>Streptophyta</taxon>
        <taxon>Embryophyta</taxon>
        <taxon>Marchantiophyta</taxon>
        <taxon>Marchantiopsida</taxon>
        <taxon>Marchantiidae</taxon>
        <taxon>Marchantiales</taxon>
        <taxon>Marchantiaceae</taxon>
        <taxon>Marchantia</taxon>
    </lineage>
</organism>
<evidence type="ECO:0000313" key="1">
    <source>
        <dbReference type="EMBL" id="PTQ44888.1"/>
    </source>
</evidence>
<evidence type="ECO:0000313" key="2">
    <source>
        <dbReference type="Proteomes" id="UP000244005"/>
    </source>
</evidence>
<proteinExistence type="predicted"/>
<name>A0A2R6XFK7_MARPO</name>